<name>A0A9L0SQL7_HORSE</name>
<dbReference type="InterPro" id="IPR050169">
    <property type="entry name" value="Krueppel_C2H2_ZnF"/>
</dbReference>
<sequence>MAVGLCKATSQGLVTFRDVALGFSQEEWEWLDSSQKDLYRDVMLENYRNLVWLGLSISKPNMISLLEQGKEPWMVEREMSDGQYAEKTAGAHSAQGHAGLLKEGSSRSQRNLDATPGSTHKARDFGCYLNLFVSIICKMGENT</sequence>
<protein>
    <submittedName>
        <fullName evidence="3">Zinc finger protein 527</fullName>
    </submittedName>
</protein>
<evidence type="ECO:0000259" key="2">
    <source>
        <dbReference type="PROSITE" id="PS50805"/>
    </source>
</evidence>
<dbReference type="GeneTree" id="ENSGT00940000162987"/>
<evidence type="ECO:0000313" key="3">
    <source>
        <dbReference type="Ensembl" id="ENSECAP00000078351.1"/>
    </source>
</evidence>
<organism evidence="3 4">
    <name type="scientific">Equus caballus</name>
    <name type="common">Horse</name>
    <dbReference type="NCBI Taxonomy" id="9796"/>
    <lineage>
        <taxon>Eukaryota</taxon>
        <taxon>Metazoa</taxon>
        <taxon>Chordata</taxon>
        <taxon>Craniata</taxon>
        <taxon>Vertebrata</taxon>
        <taxon>Euteleostomi</taxon>
        <taxon>Mammalia</taxon>
        <taxon>Eutheria</taxon>
        <taxon>Laurasiatheria</taxon>
        <taxon>Perissodactyla</taxon>
        <taxon>Equidae</taxon>
        <taxon>Equus</taxon>
    </lineage>
</organism>
<reference evidence="3" key="2">
    <citation type="submission" date="2025-08" db="UniProtKB">
        <authorList>
            <consortium name="Ensembl"/>
        </authorList>
    </citation>
    <scope>IDENTIFICATION</scope>
    <source>
        <strain evidence="3">Thoroughbred</strain>
    </source>
</reference>
<accession>A0A9L0SQL7</accession>
<dbReference type="InterPro" id="IPR036051">
    <property type="entry name" value="KRAB_dom_sf"/>
</dbReference>
<dbReference type="PANTHER" id="PTHR23232:SF157">
    <property type="entry name" value="ZINC FINGER PROTEIN 525"/>
    <property type="match status" value="1"/>
</dbReference>
<feature type="compositionally biased region" description="Polar residues" evidence="1">
    <location>
        <begin position="106"/>
        <end position="118"/>
    </location>
</feature>
<dbReference type="PANTHER" id="PTHR23232">
    <property type="entry name" value="KRAB DOMAIN C2H2 ZINC FINGER"/>
    <property type="match status" value="1"/>
</dbReference>
<proteinExistence type="predicted"/>
<dbReference type="Pfam" id="PF01352">
    <property type="entry name" value="KRAB"/>
    <property type="match status" value="1"/>
</dbReference>
<dbReference type="AlphaFoldDB" id="A0A9L0SQL7"/>
<dbReference type="Gene3D" id="6.10.140.140">
    <property type="match status" value="1"/>
</dbReference>
<reference evidence="3 4" key="1">
    <citation type="journal article" date="2009" name="Science">
        <title>Genome sequence, comparative analysis, and population genetics of the domestic horse.</title>
        <authorList>
            <consortium name="Broad Institute Genome Sequencing Platform"/>
            <consortium name="Broad Institute Whole Genome Assembly Team"/>
            <person name="Wade C.M."/>
            <person name="Giulotto E."/>
            <person name="Sigurdsson S."/>
            <person name="Zoli M."/>
            <person name="Gnerre S."/>
            <person name="Imsland F."/>
            <person name="Lear T.L."/>
            <person name="Adelson D.L."/>
            <person name="Bailey E."/>
            <person name="Bellone R.R."/>
            <person name="Bloecker H."/>
            <person name="Distl O."/>
            <person name="Edgar R.C."/>
            <person name="Garber M."/>
            <person name="Leeb T."/>
            <person name="Mauceli E."/>
            <person name="MacLeod J.N."/>
            <person name="Penedo M.C.T."/>
            <person name="Raison J.M."/>
            <person name="Sharpe T."/>
            <person name="Vogel J."/>
            <person name="Andersson L."/>
            <person name="Antczak D.F."/>
            <person name="Biagi T."/>
            <person name="Binns M.M."/>
            <person name="Chowdhary B.P."/>
            <person name="Coleman S.J."/>
            <person name="Della Valle G."/>
            <person name="Fryc S."/>
            <person name="Guerin G."/>
            <person name="Hasegawa T."/>
            <person name="Hill E.W."/>
            <person name="Jurka J."/>
            <person name="Kiialainen A."/>
            <person name="Lindgren G."/>
            <person name="Liu J."/>
            <person name="Magnani E."/>
            <person name="Mickelson J.R."/>
            <person name="Murray J."/>
            <person name="Nergadze S.G."/>
            <person name="Onofrio R."/>
            <person name="Pedroni S."/>
            <person name="Piras M.F."/>
            <person name="Raudsepp T."/>
            <person name="Rocchi M."/>
            <person name="Roeed K.H."/>
            <person name="Ryder O.A."/>
            <person name="Searle S."/>
            <person name="Skow L."/>
            <person name="Swinburne J.E."/>
            <person name="Syvaenen A.C."/>
            <person name="Tozaki T."/>
            <person name="Valberg S.J."/>
            <person name="Vaudin M."/>
            <person name="White J.R."/>
            <person name="Zody M.C."/>
            <person name="Lander E.S."/>
            <person name="Lindblad-Toh K."/>
        </authorList>
    </citation>
    <scope>NUCLEOTIDE SEQUENCE [LARGE SCALE GENOMIC DNA]</scope>
    <source>
        <strain evidence="3 4">Thoroughbred</strain>
    </source>
</reference>
<feature type="domain" description="KRAB" evidence="2">
    <location>
        <begin position="14"/>
        <end position="85"/>
    </location>
</feature>
<reference evidence="3" key="3">
    <citation type="submission" date="2025-09" db="UniProtKB">
        <authorList>
            <consortium name="Ensembl"/>
        </authorList>
    </citation>
    <scope>IDENTIFICATION</scope>
    <source>
        <strain evidence="3">Thoroughbred</strain>
    </source>
</reference>
<gene>
    <name evidence="3" type="primary">ZNF527</name>
</gene>
<evidence type="ECO:0000313" key="4">
    <source>
        <dbReference type="Proteomes" id="UP000002281"/>
    </source>
</evidence>
<keyword evidence="4" id="KW-1185">Reference proteome</keyword>
<dbReference type="Ensembl" id="ENSECAT00000088369.1">
    <property type="protein sequence ID" value="ENSECAP00000078351.1"/>
    <property type="gene ID" value="ENSECAG00000009480.4"/>
</dbReference>
<dbReference type="InterPro" id="IPR001909">
    <property type="entry name" value="KRAB"/>
</dbReference>
<evidence type="ECO:0000256" key="1">
    <source>
        <dbReference type="SAM" id="MobiDB-lite"/>
    </source>
</evidence>
<dbReference type="CDD" id="cd07765">
    <property type="entry name" value="KRAB_A-box"/>
    <property type="match status" value="1"/>
</dbReference>
<dbReference type="SMART" id="SM00349">
    <property type="entry name" value="KRAB"/>
    <property type="match status" value="1"/>
</dbReference>
<dbReference type="Proteomes" id="UP000002281">
    <property type="component" value="Chromosome 10"/>
</dbReference>
<dbReference type="GO" id="GO:0006355">
    <property type="term" value="P:regulation of DNA-templated transcription"/>
    <property type="evidence" value="ECO:0007669"/>
    <property type="project" value="InterPro"/>
</dbReference>
<feature type="region of interest" description="Disordered" evidence="1">
    <location>
        <begin position="95"/>
        <end position="118"/>
    </location>
</feature>
<dbReference type="SUPFAM" id="SSF109640">
    <property type="entry name" value="KRAB domain (Kruppel-associated box)"/>
    <property type="match status" value="1"/>
</dbReference>
<dbReference type="PROSITE" id="PS50805">
    <property type="entry name" value="KRAB"/>
    <property type="match status" value="1"/>
</dbReference>